<evidence type="ECO:0000313" key="2">
    <source>
        <dbReference type="EMBL" id="MBD8513449.1"/>
    </source>
</evidence>
<keyword evidence="3" id="KW-1185">Reference proteome</keyword>
<evidence type="ECO:0000256" key="1">
    <source>
        <dbReference type="SAM" id="SignalP"/>
    </source>
</evidence>
<dbReference type="RefSeq" id="WP_192016143.1">
    <property type="nucleotide sequence ID" value="NZ_JACYTP010000007.1"/>
</dbReference>
<proteinExistence type="predicted"/>
<evidence type="ECO:0000313" key="3">
    <source>
        <dbReference type="Proteomes" id="UP000649768"/>
    </source>
</evidence>
<organism evidence="2 3">
    <name type="scientific">Photobacterium arenosum</name>
    <dbReference type="NCBI Taxonomy" id="2774143"/>
    <lineage>
        <taxon>Bacteria</taxon>
        <taxon>Pseudomonadati</taxon>
        <taxon>Pseudomonadota</taxon>
        <taxon>Gammaproteobacteria</taxon>
        <taxon>Vibrionales</taxon>
        <taxon>Vibrionaceae</taxon>
        <taxon>Photobacterium</taxon>
    </lineage>
</organism>
<keyword evidence="1" id="KW-0732">Signal</keyword>
<dbReference type="EMBL" id="JACYTP010000007">
    <property type="protein sequence ID" value="MBD8513449.1"/>
    <property type="molecule type" value="Genomic_DNA"/>
</dbReference>
<feature type="chain" id="PRO_5045872942" evidence="1">
    <location>
        <begin position="20"/>
        <end position="233"/>
    </location>
</feature>
<feature type="signal peptide" evidence="1">
    <location>
        <begin position="1"/>
        <end position="19"/>
    </location>
</feature>
<accession>A0ABR9BLL9</accession>
<name>A0ABR9BLL9_9GAMM</name>
<protein>
    <submittedName>
        <fullName evidence="2">DUF1566 domain-containing protein</fullName>
    </submittedName>
</protein>
<sequence length="233" mass="25715">MKSISILIATLVMTCAAQASDNIQTGCNANYTPPSGRFTQAVLTTTAGPLKVVNDKQTGLQWQFCSLGQQLSGDQLSCQGDPEIIDKDAEANAHLAKQAVIVSNENSRLGETAHPWRAPDVNELLSIYNNQCSPALYPAFSYPSKTLAELQTLKEAGKFDPLYHKFVSYSELYYLTDSWGTDGRYAFVSFSNLNLPLLTALNNDPWGGPEKRNASYHDYNIWGGMLRLVREIP</sequence>
<gene>
    <name evidence="2" type="ORF">IFO68_12285</name>
</gene>
<dbReference type="Proteomes" id="UP000649768">
    <property type="component" value="Unassembled WGS sequence"/>
</dbReference>
<comment type="caution">
    <text evidence="2">The sequence shown here is derived from an EMBL/GenBank/DDBJ whole genome shotgun (WGS) entry which is preliminary data.</text>
</comment>
<reference evidence="2 3" key="1">
    <citation type="submission" date="2020-09" db="EMBL/GenBank/DDBJ databases">
        <title>Photobacterium sp. CAU 1568 isolated from sand of Sido Beach.</title>
        <authorList>
            <person name="Kim W."/>
        </authorList>
    </citation>
    <scope>NUCLEOTIDE SEQUENCE [LARGE SCALE GENOMIC DNA]</scope>
    <source>
        <strain evidence="2 3">CAU 1568</strain>
    </source>
</reference>